<keyword evidence="3" id="KW-1185">Reference proteome</keyword>
<evidence type="ECO:0000313" key="2">
    <source>
        <dbReference type="EMBL" id="MCO1656314.1"/>
    </source>
</evidence>
<dbReference type="EMBL" id="JAGSOV010000034">
    <property type="protein sequence ID" value="MCO1656314.1"/>
    <property type="molecule type" value="Genomic_DNA"/>
</dbReference>
<reference evidence="2" key="1">
    <citation type="submission" date="2021-04" db="EMBL/GenBank/DDBJ databases">
        <title>Pseudonocardia sp. nov., isolated from sandy soil of mangrove forest.</title>
        <authorList>
            <person name="Zan Z."/>
            <person name="Huang R."/>
            <person name="Liu W."/>
        </authorList>
    </citation>
    <scope>NUCLEOTIDE SEQUENCE</scope>
    <source>
        <strain evidence="2">S2-4</strain>
    </source>
</reference>
<dbReference type="RefSeq" id="WP_252438915.1">
    <property type="nucleotide sequence ID" value="NZ_JAGSOV010000034.1"/>
</dbReference>
<evidence type="ECO:0000256" key="1">
    <source>
        <dbReference type="SAM" id="MobiDB-lite"/>
    </source>
</evidence>
<feature type="region of interest" description="Disordered" evidence="1">
    <location>
        <begin position="140"/>
        <end position="164"/>
    </location>
</feature>
<evidence type="ECO:0000313" key="3">
    <source>
        <dbReference type="Proteomes" id="UP001165283"/>
    </source>
</evidence>
<proteinExistence type="predicted"/>
<protein>
    <submittedName>
        <fullName evidence="2">Uncharacterized protein</fullName>
    </submittedName>
</protein>
<comment type="caution">
    <text evidence="2">The sequence shown here is derived from an EMBL/GenBank/DDBJ whole genome shotgun (WGS) entry which is preliminary data.</text>
</comment>
<organism evidence="2 3">
    <name type="scientific">Pseudonocardia humida</name>
    <dbReference type="NCBI Taxonomy" id="2800819"/>
    <lineage>
        <taxon>Bacteria</taxon>
        <taxon>Bacillati</taxon>
        <taxon>Actinomycetota</taxon>
        <taxon>Actinomycetes</taxon>
        <taxon>Pseudonocardiales</taxon>
        <taxon>Pseudonocardiaceae</taxon>
        <taxon>Pseudonocardia</taxon>
    </lineage>
</organism>
<gene>
    <name evidence="2" type="ORF">KDL28_14735</name>
</gene>
<dbReference type="Proteomes" id="UP001165283">
    <property type="component" value="Unassembled WGS sequence"/>
</dbReference>
<sequence>MTHRSALVAVASAQLAAQLGGHVLALRRRRHFDVPFMVGSPEHLVRDWLWFGTAYSAPPYLLGPQIWAVTRLLRGPDERARWVLRWIGTGLTLGYLSERYARIRVRPGGFDRAETPVVVTGWGGAVAMAVLARRRPGAPLIPARGPGGRSAPRPVRGTAGRRPA</sequence>
<name>A0ABT1A0I0_9PSEU</name>
<accession>A0ABT1A0I0</accession>